<evidence type="ECO:0000313" key="16">
    <source>
        <dbReference type="EMBL" id="KAK8865814.1"/>
    </source>
</evidence>
<feature type="region of interest" description="Disordered" evidence="14">
    <location>
        <begin position="1"/>
        <end position="31"/>
    </location>
</feature>
<evidence type="ECO:0000256" key="11">
    <source>
        <dbReference type="ARBA" id="ARBA00068630"/>
    </source>
</evidence>
<dbReference type="CDD" id="cd23023">
    <property type="entry name" value="zf-HIT_BCD1"/>
    <property type="match status" value="1"/>
</dbReference>
<dbReference type="RefSeq" id="XP_066805293.1">
    <property type="nucleotide sequence ID" value="XM_066944092.1"/>
</dbReference>
<dbReference type="InterPro" id="IPR007529">
    <property type="entry name" value="Znf_HIT"/>
</dbReference>
<evidence type="ECO:0000256" key="3">
    <source>
        <dbReference type="ARBA" id="ARBA00022553"/>
    </source>
</evidence>
<dbReference type="PANTHER" id="PTHR13483:SF3">
    <property type="entry name" value="BOX C_D SNORNA PROTEIN 1"/>
    <property type="match status" value="1"/>
</dbReference>
<protein>
    <recommendedName>
        <fullName evidence="11">Box C/D snoRNA protein 1</fullName>
    </recommendedName>
    <alternativeName>
        <fullName evidence="12">Zinc finger HIT domain-containing protein 6</fullName>
    </alternativeName>
</protein>
<dbReference type="InterPro" id="IPR057721">
    <property type="entry name" value="BCD1_alpha/beta"/>
</dbReference>
<dbReference type="PANTHER" id="PTHR13483">
    <property type="entry name" value="BOX C_D SNORNA PROTEIN 1-RELATED"/>
    <property type="match status" value="1"/>
</dbReference>
<feature type="region of interest" description="Disordered" evidence="14">
    <location>
        <begin position="111"/>
        <end position="146"/>
    </location>
</feature>
<comment type="caution">
    <text evidence="16">The sequence shown here is derived from an EMBL/GenBank/DDBJ whole genome shotgun (WGS) entry which is preliminary data.</text>
</comment>
<dbReference type="SUPFAM" id="SSF144232">
    <property type="entry name" value="HIT/MYND zinc finger-like"/>
    <property type="match status" value="1"/>
</dbReference>
<comment type="subunit">
    <text evidence="10">Interacts with FBL, SNU13, NOP58, NUFIP1, RUVBL1, RUVBL2 and TAF9. Interacts (via HIT-type zinc finger) with the RUVBL1/RUVBL2 complex in the presence of ADP.</text>
</comment>
<dbReference type="GO" id="GO:0000463">
    <property type="term" value="P:maturation of LSU-rRNA from tricistronic rRNA transcript (SSU-rRNA, 5.8S rRNA, LSU-rRNA)"/>
    <property type="evidence" value="ECO:0007669"/>
    <property type="project" value="TreeGrafter"/>
</dbReference>
<dbReference type="Pfam" id="PF25790">
    <property type="entry name" value="BCD1"/>
    <property type="match status" value="1"/>
</dbReference>
<evidence type="ECO:0000256" key="6">
    <source>
        <dbReference type="ARBA" id="ARBA00022833"/>
    </source>
</evidence>
<dbReference type="GO" id="GO:0005634">
    <property type="term" value="C:nucleus"/>
    <property type="evidence" value="ECO:0007669"/>
    <property type="project" value="TreeGrafter"/>
</dbReference>
<dbReference type="GO" id="GO:0000492">
    <property type="term" value="P:box C/D snoRNP assembly"/>
    <property type="evidence" value="ECO:0007669"/>
    <property type="project" value="TreeGrafter"/>
</dbReference>
<keyword evidence="5 13" id="KW-0863">Zinc-finger</keyword>
<keyword evidence="4" id="KW-0479">Metal-binding</keyword>
<evidence type="ECO:0000256" key="1">
    <source>
        <dbReference type="ARBA" id="ARBA00022499"/>
    </source>
</evidence>
<feature type="domain" description="HIT-type" evidence="15">
    <location>
        <begin position="35"/>
        <end position="68"/>
    </location>
</feature>
<dbReference type="Pfam" id="PF04438">
    <property type="entry name" value="zf-HIT"/>
    <property type="match status" value="1"/>
</dbReference>
<dbReference type="GO" id="GO:0008270">
    <property type="term" value="F:zinc ion binding"/>
    <property type="evidence" value="ECO:0007669"/>
    <property type="project" value="UniProtKB-UniRule"/>
</dbReference>
<dbReference type="InterPro" id="IPR051639">
    <property type="entry name" value="BCD1"/>
</dbReference>
<keyword evidence="3" id="KW-0597">Phosphoprotein</keyword>
<evidence type="ECO:0000259" key="15">
    <source>
        <dbReference type="PROSITE" id="PS51083"/>
    </source>
</evidence>
<evidence type="ECO:0000256" key="10">
    <source>
        <dbReference type="ARBA" id="ARBA00061949"/>
    </source>
</evidence>
<evidence type="ECO:0000256" key="7">
    <source>
        <dbReference type="ARBA" id="ARBA00022843"/>
    </source>
</evidence>
<evidence type="ECO:0000256" key="12">
    <source>
        <dbReference type="ARBA" id="ARBA00077531"/>
    </source>
</evidence>
<evidence type="ECO:0000256" key="5">
    <source>
        <dbReference type="ARBA" id="ARBA00022771"/>
    </source>
</evidence>
<dbReference type="GO" id="GO:0070761">
    <property type="term" value="C:pre-snoRNP complex"/>
    <property type="evidence" value="ECO:0007669"/>
    <property type="project" value="TreeGrafter"/>
</dbReference>
<dbReference type="FunFam" id="3.30.60.190:FF:000001">
    <property type="entry name" value="box C/D snoRNA protein 1"/>
    <property type="match status" value="1"/>
</dbReference>
<keyword evidence="17" id="KW-1185">Reference proteome</keyword>
<feature type="region of interest" description="Disordered" evidence="14">
    <location>
        <begin position="372"/>
        <end position="405"/>
    </location>
</feature>
<evidence type="ECO:0000256" key="2">
    <source>
        <dbReference type="ARBA" id="ARBA00022517"/>
    </source>
</evidence>
<feature type="compositionally biased region" description="Gly residues" evidence="14">
    <location>
        <begin position="118"/>
        <end position="133"/>
    </location>
</feature>
<feature type="compositionally biased region" description="Acidic residues" evidence="14">
    <location>
        <begin position="372"/>
        <end position="385"/>
    </location>
</feature>
<name>A0AAW0Z4I1_9TREE</name>
<dbReference type="EMBL" id="JBCAWK010000002">
    <property type="protein sequence ID" value="KAK8865814.1"/>
    <property type="molecule type" value="Genomic_DNA"/>
</dbReference>
<sequence length="424" mass="45162">MSFSLPPRPGSYTSPVAGPSRPAPTSSLAADPNQCAICSQPAKYTCPRCSRRTCSLPCSRTHKARDSCSGVRDPAKYVPLKEYGQGAWSDDYRWLEEGRRKVGGWGEGVKVEEISSGPGRGGMRAGSRGGGPGGHRRSNRSDGLRKELAQRGCEVSFMPEGMGRKKANQSSWNPRTQQLHLTVHISVPLSPFDSTSATTTDKVTAHSRVLFAASDSTPLPTLSSLLPPPVNETLSGLISALPFHSTPSCPAPDHTPGQKLFYPPLDASKPLAEVLRGTAWVEFPVIHVMTKKFWETSLDNGTVKVVPLSQGRMQTRDSGWGAKRRVAVVEESEKGDDESVKKAKTIAAALNITGSAPAEGLMALGEYESDVEDDEDVEGEMEAEPSDGALRGGEIEEGEDGGVNPPAEVLEAVGMALIADLGEA</sequence>
<organism evidence="16 17">
    <name type="scientific">Kwoniella newhampshirensis</name>
    <dbReference type="NCBI Taxonomy" id="1651941"/>
    <lineage>
        <taxon>Eukaryota</taxon>
        <taxon>Fungi</taxon>
        <taxon>Dikarya</taxon>
        <taxon>Basidiomycota</taxon>
        <taxon>Agaricomycotina</taxon>
        <taxon>Tremellomycetes</taxon>
        <taxon>Tremellales</taxon>
        <taxon>Cryptococcaceae</taxon>
        <taxon>Kwoniella</taxon>
    </lineage>
</organism>
<evidence type="ECO:0000256" key="4">
    <source>
        <dbReference type="ARBA" id="ARBA00022723"/>
    </source>
</evidence>
<comment type="similarity">
    <text evidence="9">Belongs to the BCD1 family.</text>
</comment>
<keyword evidence="1" id="KW-1017">Isopeptide bond</keyword>
<dbReference type="KEGG" id="kne:92178220"/>
<evidence type="ECO:0000256" key="14">
    <source>
        <dbReference type="SAM" id="MobiDB-lite"/>
    </source>
</evidence>
<evidence type="ECO:0000313" key="17">
    <source>
        <dbReference type="Proteomes" id="UP001388673"/>
    </source>
</evidence>
<dbReference type="Gene3D" id="3.30.60.190">
    <property type="match status" value="1"/>
</dbReference>
<dbReference type="Proteomes" id="UP001388673">
    <property type="component" value="Unassembled WGS sequence"/>
</dbReference>
<keyword evidence="7" id="KW-0832">Ubl conjugation</keyword>
<evidence type="ECO:0000256" key="9">
    <source>
        <dbReference type="ARBA" id="ARBA00049654"/>
    </source>
</evidence>
<gene>
    <name evidence="16" type="ORF">IAR55_000961</name>
</gene>
<proteinExistence type="inferred from homology"/>
<keyword evidence="2" id="KW-0690">Ribosome biogenesis</keyword>
<dbReference type="GO" id="GO:0048254">
    <property type="term" value="P:snoRNA localization"/>
    <property type="evidence" value="ECO:0007669"/>
    <property type="project" value="TreeGrafter"/>
</dbReference>
<dbReference type="PROSITE" id="PS51083">
    <property type="entry name" value="ZF_HIT"/>
    <property type="match status" value="1"/>
</dbReference>
<evidence type="ECO:0000256" key="13">
    <source>
        <dbReference type="PROSITE-ProRule" id="PRU00453"/>
    </source>
</evidence>
<dbReference type="GeneID" id="92178220"/>
<reference evidence="16 17" key="1">
    <citation type="journal article" date="2024" name="bioRxiv">
        <title>Comparative genomics of Cryptococcus and Kwoniella reveals pathogenesis evolution and contrasting karyotype dynamics via intercentromeric recombination or chromosome fusion.</title>
        <authorList>
            <person name="Coelho M.A."/>
            <person name="David-Palma M."/>
            <person name="Shea T."/>
            <person name="Bowers K."/>
            <person name="McGinley-Smith S."/>
            <person name="Mohammad A.W."/>
            <person name="Gnirke A."/>
            <person name="Yurkov A.M."/>
            <person name="Nowrousian M."/>
            <person name="Sun S."/>
            <person name="Cuomo C.A."/>
            <person name="Heitman J."/>
        </authorList>
    </citation>
    <scope>NUCLEOTIDE SEQUENCE [LARGE SCALE GENOMIC DNA]</scope>
    <source>
        <strain evidence="16 17">CBS 13917</strain>
    </source>
</reference>
<accession>A0AAW0Z4I1</accession>
<evidence type="ECO:0000256" key="8">
    <source>
        <dbReference type="ARBA" id="ARBA00049598"/>
    </source>
</evidence>
<dbReference type="AlphaFoldDB" id="A0AAW0Z4I1"/>
<comment type="function">
    <text evidence="8">Required for box C/D snoRNAs accumulation involved in snoRNA processing, snoRNA transport to the nucleolus and ribosome biogenesis.</text>
</comment>
<keyword evidence="6" id="KW-0862">Zinc</keyword>